<dbReference type="GO" id="GO:0005764">
    <property type="term" value="C:lysosome"/>
    <property type="evidence" value="ECO:0000318"/>
    <property type="project" value="GO_Central"/>
</dbReference>
<dbReference type="SUPFAM" id="SSF54001">
    <property type="entry name" value="Cysteine proteinases"/>
    <property type="match status" value="1"/>
</dbReference>
<dbReference type="HOGENOM" id="CLU_1724772_0_0_1"/>
<comment type="similarity">
    <text evidence="1">Belongs to the peptidase C1 family.</text>
</comment>
<dbReference type="InterPro" id="IPR038765">
    <property type="entry name" value="Papain-like_cys_pep_sf"/>
</dbReference>
<reference evidence="4" key="1">
    <citation type="journal article" date="2013" name="Science">
        <title>The Amborella genome and the evolution of flowering plants.</title>
        <authorList>
            <consortium name="Amborella Genome Project"/>
        </authorList>
    </citation>
    <scope>NUCLEOTIDE SEQUENCE [LARGE SCALE GENOMIC DNA]</scope>
</reference>
<dbReference type="Pfam" id="PF00112">
    <property type="entry name" value="Peptidase_C1"/>
    <property type="match status" value="1"/>
</dbReference>
<dbReference type="AlphaFoldDB" id="U5D0W5"/>
<accession>U5D0W5</accession>
<dbReference type="EMBL" id="KI392075">
    <property type="protein sequence ID" value="ERN19266.1"/>
    <property type="molecule type" value="Genomic_DNA"/>
</dbReference>
<dbReference type="eggNOG" id="KOG1543">
    <property type="taxonomic scope" value="Eukaryota"/>
</dbReference>
<evidence type="ECO:0000259" key="2">
    <source>
        <dbReference type="SMART" id="SM00645"/>
    </source>
</evidence>
<name>U5D0W5_AMBTC</name>
<dbReference type="GO" id="GO:0005615">
    <property type="term" value="C:extracellular space"/>
    <property type="evidence" value="ECO:0000318"/>
    <property type="project" value="GO_Central"/>
</dbReference>
<dbReference type="GO" id="GO:0051603">
    <property type="term" value="P:proteolysis involved in protein catabolic process"/>
    <property type="evidence" value="ECO:0000318"/>
    <property type="project" value="GO_Central"/>
</dbReference>
<dbReference type="Gene3D" id="3.90.70.10">
    <property type="entry name" value="Cysteine proteinases"/>
    <property type="match status" value="1"/>
</dbReference>
<dbReference type="InterPro" id="IPR025660">
    <property type="entry name" value="Pept_his_AS"/>
</dbReference>
<dbReference type="InterPro" id="IPR013128">
    <property type="entry name" value="Peptidase_C1A"/>
</dbReference>
<dbReference type="Gramene" id="ERN19266">
    <property type="protein sequence ID" value="ERN19266"/>
    <property type="gene ID" value="AMTR_s00061p00215530"/>
</dbReference>
<dbReference type="SMART" id="SM00645">
    <property type="entry name" value="Pept_C1"/>
    <property type="match status" value="1"/>
</dbReference>
<proteinExistence type="inferred from homology"/>
<gene>
    <name evidence="3" type="ORF">AMTR_s00061p00215530</name>
</gene>
<feature type="domain" description="Peptidase C1A papain C-terminal" evidence="2">
    <location>
        <begin position="3"/>
        <end position="124"/>
    </location>
</feature>
<evidence type="ECO:0000256" key="1">
    <source>
        <dbReference type="ARBA" id="ARBA00008455"/>
    </source>
</evidence>
<evidence type="ECO:0000313" key="3">
    <source>
        <dbReference type="EMBL" id="ERN19266.1"/>
    </source>
</evidence>
<sequence>MPWRPLGRGIQIHHSQPGMRCNIRNASSPAATITGYEDVPTNNETALLQAVASQPVSVAIDASGFQFYSGGIFTGECGTELDHGVTAVGYGTSDDGAKYWLLKNSWGGRGMGGGRIHKDAAQLCLRRGPLWDSDGCILPYPTYFWLNSFPTA</sequence>
<dbReference type="InterPro" id="IPR000668">
    <property type="entry name" value="Peptidase_C1A_C"/>
</dbReference>
<dbReference type="PROSITE" id="PS00639">
    <property type="entry name" value="THIOL_PROTEASE_HIS"/>
    <property type="match status" value="1"/>
</dbReference>
<protein>
    <recommendedName>
        <fullName evidence="2">Peptidase C1A papain C-terminal domain-containing protein</fullName>
    </recommendedName>
</protein>
<dbReference type="PANTHER" id="PTHR12411">
    <property type="entry name" value="CYSTEINE PROTEASE FAMILY C1-RELATED"/>
    <property type="match status" value="1"/>
</dbReference>
<dbReference type="GO" id="GO:0004197">
    <property type="term" value="F:cysteine-type endopeptidase activity"/>
    <property type="evidence" value="ECO:0000318"/>
    <property type="project" value="GO_Central"/>
</dbReference>
<organism evidence="3 4">
    <name type="scientific">Amborella trichopoda</name>
    <dbReference type="NCBI Taxonomy" id="13333"/>
    <lineage>
        <taxon>Eukaryota</taxon>
        <taxon>Viridiplantae</taxon>
        <taxon>Streptophyta</taxon>
        <taxon>Embryophyta</taxon>
        <taxon>Tracheophyta</taxon>
        <taxon>Spermatophyta</taxon>
        <taxon>Magnoliopsida</taxon>
        <taxon>Amborellales</taxon>
        <taxon>Amborellaceae</taxon>
        <taxon>Amborella</taxon>
    </lineage>
</organism>
<dbReference type="STRING" id="13333.U5D0W5"/>
<keyword evidence="4" id="KW-1185">Reference proteome</keyword>
<dbReference type="Proteomes" id="UP000017836">
    <property type="component" value="Unassembled WGS sequence"/>
</dbReference>
<evidence type="ECO:0000313" key="4">
    <source>
        <dbReference type="Proteomes" id="UP000017836"/>
    </source>
</evidence>